<protein>
    <submittedName>
        <fullName evidence="1">Uncharacterized protein</fullName>
    </submittedName>
</protein>
<dbReference type="EMBL" id="CAMPGE010021777">
    <property type="protein sequence ID" value="CAI2379898.1"/>
    <property type="molecule type" value="Genomic_DNA"/>
</dbReference>
<evidence type="ECO:0000313" key="1">
    <source>
        <dbReference type="EMBL" id="CAI2379898.1"/>
    </source>
</evidence>
<gene>
    <name evidence="1" type="ORF">ECRASSUSDP1_LOCUS21318</name>
</gene>
<accession>A0AAD2D558</accession>
<keyword evidence="2" id="KW-1185">Reference proteome</keyword>
<dbReference type="AlphaFoldDB" id="A0AAD2D558"/>
<name>A0AAD2D558_EUPCR</name>
<reference evidence="1" key="1">
    <citation type="submission" date="2023-07" db="EMBL/GenBank/DDBJ databases">
        <authorList>
            <consortium name="AG Swart"/>
            <person name="Singh M."/>
            <person name="Singh A."/>
            <person name="Seah K."/>
            <person name="Emmerich C."/>
        </authorList>
    </citation>
    <scope>NUCLEOTIDE SEQUENCE</scope>
    <source>
        <strain evidence="1">DP1</strain>
    </source>
</reference>
<sequence>MCDIICSILIKFSEDFLNNLLIWIIFHSHFLANIANEGLNFCFIKCPTLVDINSLKNLFSDMIKGLLIPKDYCEGF</sequence>
<dbReference type="Proteomes" id="UP001295684">
    <property type="component" value="Unassembled WGS sequence"/>
</dbReference>
<proteinExistence type="predicted"/>
<comment type="caution">
    <text evidence="1">The sequence shown here is derived from an EMBL/GenBank/DDBJ whole genome shotgun (WGS) entry which is preliminary data.</text>
</comment>
<evidence type="ECO:0000313" key="2">
    <source>
        <dbReference type="Proteomes" id="UP001295684"/>
    </source>
</evidence>
<organism evidence="1 2">
    <name type="scientific">Euplotes crassus</name>
    <dbReference type="NCBI Taxonomy" id="5936"/>
    <lineage>
        <taxon>Eukaryota</taxon>
        <taxon>Sar</taxon>
        <taxon>Alveolata</taxon>
        <taxon>Ciliophora</taxon>
        <taxon>Intramacronucleata</taxon>
        <taxon>Spirotrichea</taxon>
        <taxon>Hypotrichia</taxon>
        <taxon>Euplotida</taxon>
        <taxon>Euplotidae</taxon>
        <taxon>Moneuplotes</taxon>
    </lineage>
</organism>